<evidence type="ECO:0000313" key="8">
    <source>
        <dbReference type="EMBL" id="RKF56244.1"/>
    </source>
</evidence>
<dbReference type="PANTHER" id="PTHR12162">
    <property type="entry name" value="NIBRIN-RELATED"/>
    <property type="match status" value="1"/>
</dbReference>
<dbReference type="InterPro" id="IPR000253">
    <property type="entry name" value="FHA_dom"/>
</dbReference>
<dbReference type="STRING" id="212602.A0A420HFJ9"/>
<evidence type="ECO:0000256" key="5">
    <source>
        <dbReference type="ARBA" id="ARBA00044757"/>
    </source>
</evidence>
<dbReference type="SMART" id="SM00240">
    <property type="entry name" value="FHA"/>
    <property type="match status" value="1"/>
</dbReference>
<evidence type="ECO:0000313" key="9">
    <source>
        <dbReference type="Proteomes" id="UP000286134"/>
    </source>
</evidence>
<dbReference type="Pfam" id="PF16508">
    <property type="entry name" value="NIBRIN_BRCT_II"/>
    <property type="match status" value="1"/>
</dbReference>
<name>A0A420HFJ9_9PEZI</name>
<feature type="compositionally biased region" description="Basic and acidic residues" evidence="6">
    <location>
        <begin position="742"/>
        <end position="754"/>
    </location>
</feature>
<protein>
    <submittedName>
        <fullName evidence="8">Putative dna damage response protein</fullName>
    </submittedName>
</protein>
<evidence type="ECO:0000256" key="2">
    <source>
        <dbReference type="ARBA" id="ARBA00022763"/>
    </source>
</evidence>
<dbReference type="InterPro" id="IPR032429">
    <property type="entry name" value="Nibrin_BRCT2"/>
</dbReference>
<keyword evidence="4" id="KW-0539">Nucleus</keyword>
<comment type="subcellular location">
    <subcellularLocation>
        <location evidence="1">Nucleus</location>
    </subcellularLocation>
</comment>
<dbReference type="Gene3D" id="2.60.200.20">
    <property type="match status" value="1"/>
</dbReference>
<comment type="caution">
    <text evidence="8">The sequence shown here is derived from an EMBL/GenBank/DDBJ whole genome shotgun (WGS) entry which is preliminary data.</text>
</comment>
<feature type="compositionally biased region" description="Acidic residues" evidence="6">
    <location>
        <begin position="770"/>
        <end position="779"/>
    </location>
</feature>
<dbReference type="EMBL" id="MCFK01008296">
    <property type="protein sequence ID" value="RKF56244.1"/>
    <property type="molecule type" value="Genomic_DNA"/>
</dbReference>
<evidence type="ECO:0000259" key="7">
    <source>
        <dbReference type="PROSITE" id="PS50006"/>
    </source>
</evidence>
<comment type="similarity">
    <text evidence="5">Belongs to the Nibrin family.</text>
</comment>
<organism evidence="8 9">
    <name type="scientific">Erysiphe neolycopersici</name>
    <dbReference type="NCBI Taxonomy" id="212602"/>
    <lineage>
        <taxon>Eukaryota</taxon>
        <taxon>Fungi</taxon>
        <taxon>Dikarya</taxon>
        <taxon>Ascomycota</taxon>
        <taxon>Pezizomycotina</taxon>
        <taxon>Leotiomycetes</taxon>
        <taxon>Erysiphales</taxon>
        <taxon>Erysiphaceae</taxon>
        <taxon>Erysiphe</taxon>
    </lineage>
</organism>
<dbReference type="OrthoDB" id="552194at2759"/>
<proteinExistence type="inferred from homology"/>
<gene>
    <name evidence="8" type="ORF">OnM2_082010</name>
</gene>
<keyword evidence="3" id="KW-0234">DNA repair</keyword>
<feature type="compositionally biased region" description="Polar residues" evidence="6">
    <location>
        <begin position="668"/>
        <end position="677"/>
    </location>
</feature>
<dbReference type="InterPro" id="IPR008984">
    <property type="entry name" value="SMAD_FHA_dom_sf"/>
</dbReference>
<keyword evidence="2" id="KW-0227">DNA damage</keyword>
<dbReference type="InterPro" id="IPR040227">
    <property type="entry name" value="Nibrin-rel"/>
</dbReference>
<feature type="region of interest" description="Disordered" evidence="6">
    <location>
        <begin position="713"/>
        <end position="789"/>
    </location>
</feature>
<feature type="compositionally biased region" description="Polar residues" evidence="6">
    <location>
        <begin position="369"/>
        <end position="380"/>
    </location>
</feature>
<feature type="region of interest" description="Disordered" evidence="6">
    <location>
        <begin position="668"/>
        <end position="694"/>
    </location>
</feature>
<dbReference type="GO" id="GO:0003684">
    <property type="term" value="F:damaged DNA binding"/>
    <property type="evidence" value="ECO:0007669"/>
    <property type="project" value="TreeGrafter"/>
</dbReference>
<evidence type="ECO:0000256" key="1">
    <source>
        <dbReference type="ARBA" id="ARBA00004123"/>
    </source>
</evidence>
<dbReference type="PANTHER" id="PTHR12162:SF0">
    <property type="entry name" value="NIBRIN"/>
    <property type="match status" value="1"/>
</dbReference>
<evidence type="ECO:0000256" key="4">
    <source>
        <dbReference type="ARBA" id="ARBA00023242"/>
    </source>
</evidence>
<evidence type="ECO:0000256" key="3">
    <source>
        <dbReference type="ARBA" id="ARBA00023204"/>
    </source>
</evidence>
<dbReference type="GO" id="GO:0000724">
    <property type="term" value="P:double-strand break repair via homologous recombination"/>
    <property type="evidence" value="ECO:0007669"/>
    <property type="project" value="TreeGrafter"/>
</dbReference>
<dbReference type="SUPFAM" id="SSF49879">
    <property type="entry name" value="SMAD/FHA domain"/>
    <property type="match status" value="1"/>
</dbReference>
<evidence type="ECO:0000256" key="6">
    <source>
        <dbReference type="SAM" id="MobiDB-lite"/>
    </source>
</evidence>
<dbReference type="InterPro" id="IPR043014">
    <property type="entry name" value="Nibrin_BRCT2_sf"/>
</dbReference>
<feature type="domain" description="FHA" evidence="7">
    <location>
        <begin position="7"/>
        <end position="72"/>
    </location>
</feature>
<dbReference type="GO" id="GO:0030870">
    <property type="term" value="C:Mre11 complex"/>
    <property type="evidence" value="ECO:0007669"/>
    <property type="project" value="InterPro"/>
</dbReference>
<dbReference type="PROSITE" id="PS50006">
    <property type="entry name" value="FHA_DOMAIN"/>
    <property type="match status" value="1"/>
</dbReference>
<dbReference type="Pfam" id="PF00498">
    <property type="entry name" value="FHA"/>
    <property type="match status" value="1"/>
</dbReference>
<dbReference type="GO" id="GO:0007095">
    <property type="term" value="P:mitotic G2 DNA damage checkpoint signaling"/>
    <property type="evidence" value="ECO:0007669"/>
    <property type="project" value="InterPro"/>
</dbReference>
<accession>A0A420HFJ9</accession>
<feature type="compositionally biased region" description="Low complexity" evidence="6">
    <location>
        <begin position="713"/>
        <end position="728"/>
    </location>
</feature>
<dbReference type="Gene3D" id="3.40.50.10980">
    <property type="entry name" value="Nibrin, BRCT2 domain"/>
    <property type="match status" value="1"/>
</dbReference>
<dbReference type="Proteomes" id="UP000286134">
    <property type="component" value="Unassembled WGS sequence"/>
</dbReference>
<sequence length="789" mass="89340">MRPGKKFVFGRTKYDDIGDVIVLSHKTISRKHLAIELSQPSLDDCCNPQIRSKITIQDFDTKIGTLLNGKQIRGQTVELKKDKNYILLGRYDKSYFVSINWIPVVLTFSFSTKEDKAKPYANLYKIFCPLDIKVLEKYELDYTTHVVAKKRNTAKGLQALIDGKLIVHNDTFINALIDATTRKDGKKSPLEVDFEGNFPDPIQYLPPKGDEPTQRNEIAYTPNELRKNIFNDYIFVFYEERQYQNLLFPITAGCGEAILKIVDPNQTTAAEFVKFVNNLIIEKNLGGLGDKGIGKKVVVVRYNPSKGSDLQWYIDFGKEVSIQLNHRLFEQNEFLDAILANDVSSLCCQLQNEGLKSIELSVKPPTLRTPASPSGLLNHTSTKEPVPEPEPAPYRGRVRRTARPKFTGFDDDFSGPLLEPSSSFVEPNSISAITTIPEASASQSQGLFVSQDINHVSEIRTRDLIGQKRKAIPNFDEINDIEYTAIAAILSPESKRRRLDIEVVPRQIEVPESKPIETPNATDIPEKKKDIVSKLLRRVPNKKPDEIDAEVEEMFQRKLELDKAASESLAKAEHDAVCVELDSLEIAEIRNKIQVEEVQVKTPKRVERKRVEDGDRWNNSWNGRKNFKKFRRFGAAKRVSEKVIVQLEEVKKRDYGLFDNFLGESNRQRALNDTTDPSLAESRHQSPERSTVISISTLSPSLTSASLSRPLNNISRRNQSISSNQRSIATISLKRSAPHTLSGDRDDGNDDKILMVKKPRLMSINTARDESDDCDSDSDDGLKFRFKKK</sequence>
<keyword evidence="9" id="KW-1185">Reference proteome</keyword>
<dbReference type="AlphaFoldDB" id="A0A420HFJ9"/>
<reference evidence="8 9" key="1">
    <citation type="journal article" date="2018" name="BMC Genomics">
        <title>Comparative genome analyses reveal sequence features reflecting distinct modes of host-adaptation between dicot and monocot powdery mildew.</title>
        <authorList>
            <person name="Wu Y."/>
            <person name="Ma X."/>
            <person name="Pan Z."/>
            <person name="Kale S.D."/>
            <person name="Song Y."/>
            <person name="King H."/>
            <person name="Zhang Q."/>
            <person name="Presley C."/>
            <person name="Deng X."/>
            <person name="Wei C.I."/>
            <person name="Xiao S."/>
        </authorList>
    </citation>
    <scope>NUCLEOTIDE SEQUENCE [LARGE SCALE GENOMIC DNA]</scope>
    <source>
        <strain evidence="8">UMSG2</strain>
    </source>
</reference>
<feature type="region of interest" description="Disordered" evidence="6">
    <location>
        <begin position="364"/>
        <end position="397"/>
    </location>
</feature>